<keyword evidence="6" id="KW-1185">Reference proteome</keyword>
<dbReference type="Gene3D" id="3.90.470.20">
    <property type="entry name" value="4'-phosphopantetheinyl transferase domain"/>
    <property type="match status" value="2"/>
</dbReference>
<dbReference type="Proteomes" id="UP000239872">
    <property type="component" value="Unassembled WGS sequence"/>
</dbReference>
<protein>
    <submittedName>
        <fullName evidence="5">Uncharacterized protein</fullName>
    </submittedName>
</protein>
<dbReference type="GO" id="GO:0019878">
    <property type="term" value="P:lysine biosynthetic process via aminoadipic acid"/>
    <property type="evidence" value="ECO:0007669"/>
    <property type="project" value="TreeGrafter"/>
</dbReference>
<dbReference type="EMBL" id="PPSL01000001">
    <property type="protein sequence ID" value="PQJ12277.1"/>
    <property type="molecule type" value="Genomic_DNA"/>
</dbReference>
<dbReference type="InterPro" id="IPR055066">
    <property type="entry name" value="AASDHPPT_N"/>
</dbReference>
<dbReference type="InterPro" id="IPR008278">
    <property type="entry name" value="4-PPantetheinyl_Trfase_dom"/>
</dbReference>
<evidence type="ECO:0000313" key="5">
    <source>
        <dbReference type="EMBL" id="PQJ12277.1"/>
    </source>
</evidence>
<accession>A0A2S7T084</accession>
<feature type="domain" description="4'-phosphopantetheinyl transferase N-terminal" evidence="4">
    <location>
        <begin position="41"/>
        <end position="123"/>
    </location>
</feature>
<comment type="caution">
    <text evidence="5">The sequence shown here is derived from an EMBL/GenBank/DDBJ whole genome shotgun (WGS) entry which is preliminary data.</text>
</comment>
<dbReference type="AlphaFoldDB" id="A0A2S7T084"/>
<dbReference type="GO" id="GO:0008897">
    <property type="term" value="F:holo-[acyl-carrier-protein] synthase activity"/>
    <property type="evidence" value="ECO:0007669"/>
    <property type="project" value="InterPro"/>
</dbReference>
<dbReference type="PANTHER" id="PTHR12215">
    <property type="entry name" value="PHOSPHOPANTETHEINE TRANSFERASE"/>
    <property type="match status" value="1"/>
</dbReference>
<dbReference type="PANTHER" id="PTHR12215:SF10">
    <property type="entry name" value="L-AMINOADIPATE-SEMIALDEHYDE DEHYDROGENASE-PHOSPHOPANTETHEINYL TRANSFERASE"/>
    <property type="match status" value="1"/>
</dbReference>
<dbReference type="InterPro" id="IPR037143">
    <property type="entry name" value="4-PPantetheinyl_Trfase_dom_sf"/>
</dbReference>
<evidence type="ECO:0000259" key="3">
    <source>
        <dbReference type="Pfam" id="PF01648"/>
    </source>
</evidence>
<gene>
    <name evidence="5" type="ORF">CJD36_000525</name>
</gene>
<dbReference type="RefSeq" id="WP_105037161.1">
    <property type="nucleotide sequence ID" value="NZ_PPSL01000001.1"/>
</dbReference>
<organism evidence="5 6">
    <name type="scientific">Flavipsychrobacter stenotrophus</name>
    <dbReference type="NCBI Taxonomy" id="2077091"/>
    <lineage>
        <taxon>Bacteria</taxon>
        <taxon>Pseudomonadati</taxon>
        <taxon>Bacteroidota</taxon>
        <taxon>Chitinophagia</taxon>
        <taxon>Chitinophagales</taxon>
        <taxon>Chitinophagaceae</taxon>
        <taxon>Flavipsychrobacter</taxon>
    </lineage>
</organism>
<evidence type="ECO:0000256" key="1">
    <source>
        <dbReference type="ARBA" id="ARBA00010990"/>
    </source>
</evidence>
<dbReference type="OrthoDB" id="9808281at2"/>
<dbReference type="InterPro" id="IPR050559">
    <property type="entry name" value="P-Pant_transferase_sf"/>
</dbReference>
<evidence type="ECO:0000256" key="2">
    <source>
        <dbReference type="ARBA" id="ARBA00022679"/>
    </source>
</evidence>
<sequence length="239" mass="27202">MAIVNCGNIDNVSWQNEPDTYQLHNTVHVYSITISESLHLLTLADTLLSEAEHKRANSYYQQKDRERFIISRVALRQLLGKYLSQAPQNIVFSIVNNKKPYIQSATQPIHYNVSHSGDQILIAISHYEVGIDVEHIHPDFDYEEIIPTCFSALEAAQIRSSNDPRHTFYLLWTRKEALLKATAKGVDDDLISIPSLHGVHEVGFTHVDWVVRSFVIGDGYVGSVGYCLEFETIAYYHLL</sequence>
<reference evidence="5 6" key="1">
    <citation type="submission" date="2018-01" db="EMBL/GenBank/DDBJ databases">
        <title>A novel member of the phylum Bacteroidetes isolated from glacier ice.</title>
        <authorList>
            <person name="Liu Q."/>
            <person name="Xin Y.-H."/>
        </authorList>
    </citation>
    <scope>NUCLEOTIDE SEQUENCE [LARGE SCALE GENOMIC DNA]</scope>
    <source>
        <strain evidence="5 6">RB1R16</strain>
    </source>
</reference>
<dbReference type="GO" id="GO:0005829">
    <property type="term" value="C:cytosol"/>
    <property type="evidence" value="ECO:0007669"/>
    <property type="project" value="TreeGrafter"/>
</dbReference>
<dbReference type="Pfam" id="PF22624">
    <property type="entry name" value="AASDHPPT_N"/>
    <property type="match status" value="1"/>
</dbReference>
<evidence type="ECO:0000259" key="4">
    <source>
        <dbReference type="Pfam" id="PF22624"/>
    </source>
</evidence>
<comment type="similarity">
    <text evidence="1">Belongs to the P-Pant transferase superfamily. Gsp/Sfp/HetI/AcpT family.</text>
</comment>
<dbReference type="SUPFAM" id="SSF56214">
    <property type="entry name" value="4'-phosphopantetheinyl transferase"/>
    <property type="match status" value="2"/>
</dbReference>
<feature type="domain" description="4'-phosphopantetheinyl transferase" evidence="3">
    <location>
        <begin position="129"/>
        <end position="190"/>
    </location>
</feature>
<dbReference type="Pfam" id="PF01648">
    <property type="entry name" value="ACPS"/>
    <property type="match status" value="1"/>
</dbReference>
<name>A0A2S7T084_9BACT</name>
<proteinExistence type="inferred from homology"/>
<keyword evidence="2" id="KW-0808">Transferase</keyword>
<evidence type="ECO:0000313" key="6">
    <source>
        <dbReference type="Proteomes" id="UP000239872"/>
    </source>
</evidence>
<dbReference type="GO" id="GO:0000287">
    <property type="term" value="F:magnesium ion binding"/>
    <property type="evidence" value="ECO:0007669"/>
    <property type="project" value="InterPro"/>
</dbReference>